<name>A0A0F9SVA9_9ZZZZ</name>
<gene>
    <name evidence="1" type="ORF">LCGC14_0729630</name>
</gene>
<dbReference type="EMBL" id="LAZR01001684">
    <property type="protein sequence ID" value="KKN40821.1"/>
    <property type="molecule type" value="Genomic_DNA"/>
</dbReference>
<evidence type="ECO:0000313" key="1">
    <source>
        <dbReference type="EMBL" id="KKN40821.1"/>
    </source>
</evidence>
<sequence length="160" mass="18197">MNKHTEAIMALQPFAALLNNLEDLAQACSVSSNELDEFTVSIKLSDLLEATRVLKEWNKKHSHPVLKPRLKCKTCGILNYYENLLKGRCPSCEDEIRAVEATEGVAKIKESKKVTAKKMEDPQKKMVVLLRSLNDEELEGFFKSVSRKDAILYRALLKKF</sequence>
<organism evidence="1">
    <name type="scientific">marine sediment metagenome</name>
    <dbReference type="NCBI Taxonomy" id="412755"/>
    <lineage>
        <taxon>unclassified sequences</taxon>
        <taxon>metagenomes</taxon>
        <taxon>ecological metagenomes</taxon>
    </lineage>
</organism>
<comment type="caution">
    <text evidence="1">The sequence shown here is derived from an EMBL/GenBank/DDBJ whole genome shotgun (WGS) entry which is preliminary data.</text>
</comment>
<accession>A0A0F9SVA9</accession>
<proteinExistence type="predicted"/>
<dbReference type="AlphaFoldDB" id="A0A0F9SVA9"/>
<reference evidence="1" key="1">
    <citation type="journal article" date="2015" name="Nature">
        <title>Complex archaea that bridge the gap between prokaryotes and eukaryotes.</title>
        <authorList>
            <person name="Spang A."/>
            <person name="Saw J.H."/>
            <person name="Jorgensen S.L."/>
            <person name="Zaremba-Niedzwiedzka K."/>
            <person name="Martijn J."/>
            <person name="Lind A.E."/>
            <person name="van Eijk R."/>
            <person name="Schleper C."/>
            <person name="Guy L."/>
            <person name="Ettema T.J."/>
        </authorList>
    </citation>
    <scope>NUCLEOTIDE SEQUENCE</scope>
</reference>
<protein>
    <submittedName>
        <fullName evidence="1">Uncharacterized protein</fullName>
    </submittedName>
</protein>